<dbReference type="InterPro" id="IPR036188">
    <property type="entry name" value="FAD/NAD-bd_sf"/>
</dbReference>
<dbReference type="PRINTS" id="PR00469">
    <property type="entry name" value="PNDRDTASEII"/>
</dbReference>
<gene>
    <name evidence="2" type="ORF">SAMN04487968_11711</name>
</gene>
<evidence type="ECO:0000256" key="1">
    <source>
        <dbReference type="ARBA" id="ARBA00023002"/>
    </source>
</evidence>
<dbReference type="GO" id="GO:0004497">
    <property type="term" value="F:monooxygenase activity"/>
    <property type="evidence" value="ECO:0007669"/>
    <property type="project" value="TreeGrafter"/>
</dbReference>
<accession>A0A1I1NPH3</accession>
<dbReference type="EMBL" id="FOLB01000017">
    <property type="protein sequence ID" value="SFC96663.1"/>
    <property type="molecule type" value="Genomic_DNA"/>
</dbReference>
<evidence type="ECO:0000313" key="3">
    <source>
        <dbReference type="Proteomes" id="UP000198832"/>
    </source>
</evidence>
<keyword evidence="1" id="KW-0560">Oxidoreductase</keyword>
<proteinExistence type="predicted"/>
<dbReference type="STRING" id="574651.SAMN04487968_11711"/>
<dbReference type="RefSeq" id="WP_091126367.1">
    <property type="nucleotide sequence ID" value="NZ_FOLB01000017.1"/>
</dbReference>
<reference evidence="2 3" key="1">
    <citation type="submission" date="2016-10" db="EMBL/GenBank/DDBJ databases">
        <authorList>
            <person name="de Groot N.N."/>
        </authorList>
    </citation>
    <scope>NUCLEOTIDE SEQUENCE [LARGE SCALE GENOMIC DNA]</scope>
    <source>
        <strain evidence="2 3">CGMCC 1.7056</strain>
    </source>
</reference>
<name>A0A1I1NPH3_9ACTN</name>
<sequence>MSVRHEVIVVGGGQAGLAMGYFLARHKQDFAILEAAHEPAAAWRDRWESLKLFTSARYDSLPGRPFPGDPNRYPTRDEVVDYLGDYAAHFELPVELDSPVRALRRNDRFLLDVGERSYEADQVVVATGPFQTPRIPSCAGRLGAEVTQLHSSSYRNPDTIAPGRVLVVGGGNSGYQIAADLADTHEVDLAIGSRQLPLPQRILGRDLFWYLDAIGALRLTKDSRLGRRLAAREDTLIGSSPRQLRRQHAVTLHGRVTDADGRVVRFADGSSVEVSTVIWATGFRVDLSWIDLPVLDGEGRLIHNRGVSREPGLYFLGQVWQHTRGSALLGWVKDDAEYIAQHIGDFRAGQSARGARPHPSHPR</sequence>
<dbReference type="PRINTS" id="PR00368">
    <property type="entry name" value="FADPNR"/>
</dbReference>
<dbReference type="Pfam" id="PF13738">
    <property type="entry name" value="Pyr_redox_3"/>
    <property type="match status" value="1"/>
</dbReference>
<protein>
    <submittedName>
        <fullName evidence="2">Putative flavoprotein involved in K+ transport</fullName>
    </submittedName>
</protein>
<dbReference type="AlphaFoldDB" id="A0A1I1NPH3"/>
<evidence type="ECO:0000313" key="2">
    <source>
        <dbReference type="EMBL" id="SFC96663.1"/>
    </source>
</evidence>
<organism evidence="2 3">
    <name type="scientific">Nocardioides terrae</name>
    <dbReference type="NCBI Taxonomy" id="574651"/>
    <lineage>
        <taxon>Bacteria</taxon>
        <taxon>Bacillati</taxon>
        <taxon>Actinomycetota</taxon>
        <taxon>Actinomycetes</taxon>
        <taxon>Propionibacteriales</taxon>
        <taxon>Nocardioidaceae</taxon>
        <taxon>Nocardioides</taxon>
    </lineage>
</organism>
<keyword evidence="3" id="KW-1185">Reference proteome</keyword>
<dbReference type="PANTHER" id="PTHR43539:SF78">
    <property type="entry name" value="FLAVIN-CONTAINING MONOOXYGENASE"/>
    <property type="match status" value="1"/>
</dbReference>
<dbReference type="PANTHER" id="PTHR43539">
    <property type="entry name" value="FLAVIN-BINDING MONOOXYGENASE-LIKE PROTEIN (AFU_ORTHOLOGUE AFUA_4G09220)"/>
    <property type="match status" value="1"/>
</dbReference>
<dbReference type="SUPFAM" id="SSF51905">
    <property type="entry name" value="FAD/NAD(P)-binding domain"/>
    <property type="match status" value="2"/>
</dbReference>
<dbReference type="InterPro" id="IPR050982">
    <property type="entry name" value="Auxin_biosynth/cation_transpt"/>
</dbReference>
<dbReference type="Gene3D" id="3.50.50.60">
    <property type="entry name" value="FAD/NAD(P)-binding domain"/>
    <property type="match status" value="1"/>
</dbReference>
<dbReference type="GO" id="GO:0050660">
    <property type="term" value="F:flavin adenine dinucleotide binding"/>
    <property type="evidence" value="ECO:0007669"/>
    <property type="project" value="TreeGrafter"/>
</dbReference>
<dbReference type="Proteomes" id="UP000198832">
    <property type="component" value="Unassembled WGS sequence"/>
</dbReference>
<dbReference type="OrthoDB" id="9808049at2"/>